<dbReference type="Proteomes" id="UP000692954">
    <property type="component" value="Unassembled WGS sequence"/>
</dbReference>
<organism evidence="1 2">
    <name type="scientific">Paramecium sonneborni</name>
    <dbReference type="NCBI Taxonomy" id="65129"/>
    <lineage>
        <taxon>Eukaryota</taxon>
        <taxon>Sar</taxon>
        <taxon>Alveolata</taxon>
        <taxon>Ciliophora</taxon>
        <taxon>Intramacronucleata</taxon>
        <taxon>Oligohymenophorea</taxon>
        <taxon>Peniculida</taxon>
        <taxon>Parameciidae</taxon>
        <taxon>Paramecium</taxon>
    </lineage>
</organism>
<dbReference type="EMBL" id="CAJJDN010000072">
    <property type="protein sequence ID" value="CAD8099762.1"/>
    <property type="molecule type" value="Genomic_DNA"/>
</dbReference>
<comment type="caution">
    <text evidence="1">The sequence shown here is derived from an EMBL/GenBank/DDBJ whole genome shotgun (WGS) entry which is preliminary data.</text>
</comment>
<keyword evidence="2" id="KW-1185">Reference proteome</keyword>
<evidence type="ECO:0000313" key="1">
    <source>
        <dbReference type="EMBL" id="CAD8099762.1"/>
    </source>
</evidence>
<gene>
    <name evidence="1" type="ORF">PSON_ATCC_30995.1.T0720186</name>
</gene>
<dbReference type="AlphaFoldDB" id="A0A8S1P9I1"/>
<evidence type="ECO:0000313" key="2">
    <source>
        <dbReference type="Proteomes" id="UP000692954"/>
    </source>
</evidence>
<name>A0A8S1P9I1_9CILI</name>
<protein>
    <submittedName>
        <fullName evidence="1">Uncharacterized protein</fullName>
    </submittedName>
</protein>
<sequence length="415" mass="49576">MIELYCQQENHENQQIVGVCTNEICRNKRLCCLDCVKEFHSTHNYDIQGLRYLKNQLRNCEEIIENTIQSIGVIIQFLNQLKELEQIIQNSKEYLSKIKRQEFQNLGNKDYDRFINELLIVKQIEEAFLKIKDISNDEFSQKFKEIKTKIESFYEYQDSQISNNSNIKIQNELPQQLDRQLKLNHSASLFLFNNNELPEQRFSINSQKSLEQPGSLIIIQKRNGILPNYNISNQKSNKVEWNNQFSLKEKIFQFIKSKFISPQQSGNYFNAQKYNCSIPDEYTNYKIGYFHLITKKEYVNDERITYEEANQQLLLDLTYFQNIVENYLQHLRINLNNYPENMKMLIVLVVFIEKNEKSISEIFINKDYQELYKKIEGLKLCSNKTKHLCEKKTYLKEICSFFKTLYRCSNGQPRK</sequence>
<proteinExistence type="predicted"/>
<accession>A0A8S1P9I1</accession>
<reference evidence="1" key="1">
    <citation type="submission" date="2021-01" db="EMBL/GenBank/DDBJ databases">
        <authorList>
            <consortium name="Genoscope - CEA"/>
            <person name="William W."/>
        </authorList>
    </citation>
    <scope>NUCLEOTIDE SEQUENCE</scope>
</reference>